<dbReference type="InterPro" id="IPR018062">
    <property type="entry name" value="HTH_AraC-typ_CS"/>
</dbReference>
<dbReference type="SUPFAM" id="SSF46689">
    <property type="entry name" value="Homeodomain-like"/>
    <property type="match status" value="1"/>
</dbReference>
<keyword evidence="1" id="KW-0805">Transcription regulation</keyword>
<dbReference type="PANTHER" id="PTHR47893:SF1">
    <property type="entry name" value="REGULATORY PROTEIN PCHR"/>
    <property type="match status" value="1"/>
</dbReference>
<keyword evidence="2" id="KW-0238">DNA-binding</keyword>
<keyword evidence="3" id="KW-0804">Transcription</keyword>
<evidence type="ECO:0000313" key="6">
    <source>
        <dbReference type="Proteomes" id="UP000290092"/>
    </source>
</evidence>
<evidence type="ECO:0000256" key="1">
    <source>
        <dbReference type="ARBA" id="ARBA00023015"/>
    </source>
</evidence>
<evidence type="ECO:0000256" key="2">
    <source>
        <dbReference type="ARBA" id="ARBA00023125"/>
    </source>
</evidence>
<accession>A0AAX2AF96</accession>
<comment type="caution">
    <text evidence="5">The sequence shown here is derived from an EMBL/GenBank/DDBJ whole genome shotgun (WGS) entry which is preliminary data.</text>
</comment>
<dbReference type="PROSITE" id="PS01124">
    <property type="entry name" value="HTH_ARAC_FAMILY_2"/>
    <property type="match status" value="1"/>
</dbReference>
<keyword evidence="6" id="KW-1185">Reference proteome</keyword>
<dbReference type="PROSITE" id="PS00041">
    <property type="entry name" value="HTH_ARAC_FAMILY_1"/>
    <property type="match status" value="1"/>
</dbReference>
<dbReference type="InterPro" id="IPR018060">
    <property type="entry name" value="HTH_AraC"/>
</dbReference>
<reference evidence="5 6" key="1">
    <citation type="submission" date="2017-09" db="EMBL/GenBank/DDBJ databases">
        <title>Genomics of the genus Arcobacter.</title>
        <authorList>
            <person name="Perez-Cataluna A."/>
            <person name="Figueras M.J."/>
            <person name="Salas-Masso N."/>
        </authorList>
    </citation>
    <scope>NUCLEOTIDE SEQUENCE [LARGE SCALE GENOMIC DNA]</scope>
    <source>
        <strain evidence="5 6">CECT 7386</strain>
    </source>
</reference>
<evidence type="ECO:0000259" key="4">
    <source>
        <dbReference type="PROSITE" id="PS01124"/>
    </source>
</evidence>
<proteinExistence type="predicted"/>
<feature type="domain" description="HTH araC/xylS-type" evidence="4">
    <location>
        <begin position="224"/>
        <end position="321"/>
    </location>
</feature>
<dbReference type="SMART" id="SM00342">
    <property type="entry name" value="HTH_ARAC"/>
    <property type="match status" value="1"/>
</dbReference>
<evidence type="ECO:0000256" key="3">
    <source>
        <dbReference type="ARBA" id="ARBA00023163"/>
    </source>
</evidence>
<dbReference type="GO" id="GO:0003700">
    <property type="term" value="F:DNA-binding transcription factor activity"/>
    <property type="evidence" value="ECO:0007669"/>
    <property type="project" value="InterPro"/>
</dbReference>
<dbReference type="Gene3D" id="1.10.10.60">
    <property type="entry name" value="Homeodomain-like"/>
    <property type="match status" value="2"/>
</dbReference>
<dbReference type="EMBL" id="NXID01000040">
    <property type="protein sequence ID" value="RXK15072.1"/>
    <property type="molecule type" value="Genomic_DNA"/>
</dbReference>
<dbReference type="InterPro" id="IPR053142">
    <property type="entry name" value="PchR_regulatory_protein"/>
</dbReference>
<dbReference type="AlphaFoldDB" id="A0AAX2AF96"/>
<dbReference type="RefSeq" id="WP_114840910.1">
    <property type="nucleotide sequence ID" value="NZ_CP031219.1"/>
</dbReference>
<name>A0AAX2AF96_9BACT</name>
<gene>
    <name evidence="5" type="ORF">CP985_10445</name>
</gene>
<dbReference type="PANTHER" id="PTHR47893">
    <property type="entry name" value="REGULATORY PROTEIN PCHR"/>
    <property type="match status" value="1"/>
</dbReference>
<dbReference type="Pfam" id="PF12833">
    <property type="entry name" value="HTH_18"/>
    <property type="match status" value="1"/>
</dbReference>
<dbReference type="Proteomes" id="UP000290092">
    <property type="component" value="Unassembled WGS sequence"/>
</dbReference>
<dbReference type="GO" id="GO:0043565">
    <property type="term" value="F:sequence-specific DNA binding"/>
    <property type="evidence" value="ECO:0007669"/>
    <property type="project" value="InterPro"/>
</dbReference>
<dbReference type="InterPro" id="IPR009057">
    <property type="entry name" value="Homeodomain-like_sf"/>
</dbReference>
<organism evidence="5 6">
    <name type="scientific">Malaciobacter mytili LMG 24559</name>
    <dbReference type="NCBI Taxonomy" id="1032238"/>
    <lineage>
        <taxon>Bacteria</taxon>
        <taxon>Pseudomonadati</taxon>
        <taxon>Campylobacterota</taxon>
        <taxon>Epsilonproteobacteria</taxon>
        <taxon>Campylobacterales</taxon>
        <taxon>Arcobacteraceae</taxon>
        <taxon>Malaciobacter</taxon>
    </lineage>
</organism>
<sequence length="327" mass="37920">MSYRINSSDYEDFLLSTNRCNCWQHNLPNNLGIIQSNKDIIEDNIFMFKTNALVNNKLEVNSFSKVLGLCIAINLGDDVVYVDKSNNSKLLFKKDELLIKYINSYEGSIIFNNLTKTKSLCLVIRDEFLEKYFFKKFKNEEILKRNFKNHISTNIKKSLASYKTKILANELYESPFKGELDTLYLQSKAYEIIYNEFKDLFSLNSSICTCKNVKFNSQDIDSLKRAKELIQSSQKVYSISDLSKEVALNEFKLKLGFKELFATTPGSLVLEARMQKAKALLITGDYNIAEVSSIVGYKHQQSFSVAFTKYFKINPKELLKNNKYYFY</sequence>
<evidence type="ECO:0000313" key="5">
    <source>
        <dbReference type="EMBL" id="RXK15072.1"/>
    </source>
</evidence>
<dbReference type="KEGG" id="amyt:AMYT_0414"/>
<protein>
    <submittedName>
        <fullName evidence="5">AraC family transcriptional regulator</fullName>
    </submittedName>
</protein>